<dbReference type="InterPro" id="IPR036390">
    <property type="entry name" value="WH_DNA-bd_sf"/>
</dbReference>
<dbReference type="InterPro" id="IPR036388">
    <property type="entry name" value="WH-like_DNA-bd_sf"/>
</dbReference>
<evidence type="ECO:0000256" key="2">
    <source>
        <dbReference type="ARBA" id="ARBA00023015"/>
    </source>
</evidence>
<evidence type="ECO:0000313" key="7">
    <source>
        <dbReference type="EMBL" id="CAG4884855.1"/>
    </source>
</evidence>
<reference evidence="7" key="1">
    <citation type="submission" date="2021-04" db="EMBL/GenBank/DDBJ databases">
        <authorList>
            <person name="Hornung B."/>
        </authorList>
    </citation>
    <scope>NUCLEOTIDE SEQUENCE</scope>
    <source>
        <strain evidence="7">G5G6</strain>
    </source>
</reference>
<protein>
    <submittedName>
        <fullName evidence="7">Hydrogen peroxide-inducible genes activator</fullName>
    </submittedName>
</protein>
<dbReference type="GO" id="GO:0032993">
    <property type="term" value="C:protein-DNA complex"/>
    <property type="evidence" value="ECO:0007669"/>
    <property type="project" value="TreeGrafter"/>
</dbReference>
<sequence length="307" mass="33134">MTLTELRYVIALAHERHFGRAADKCSVSQPTLSVAIKKLEDELGVILFERAANEVRVTGIGAAVAAQAERVLSEVLRVAEVAGAGKDPLAGVLRLGCIYTIAPYLLPKLVPLLKQRAPAMPLIIEENFTVNLLARIKSGELDIGIMALPVDEPGLVAQPVYDEAFRLLCPIDSPLAEQKAVKASVLLETQLLMLGPGNCFRDQVLDLCSPASQQLGTLPHILEGGSLETIRLMVASGIGVTVMPASAVDGISPKDPLLCVRPFAEPQPTRRVALVWRATYPRYRAIDVVRKALLDCRLPGTRAIKSK</sequence>
<accession>A0A916J6F1</accession>
<evidence type="ECO:0000259" key="6">
    <source>
        <dbReference type="PROSITE" id="PS50931"/>
    </source>
</evidence>
<dbReference type="Gene3D" id="1.10.10.10">
    <property type="entry name" value="Winged helix-like DNA-binding domain superfamily/Winged helix DNA-binding domain"/>
    <property type="match status" value="1"/>
</dbReference>
<keyword evidence="3" id="KW-0238">DNA-binding</keyword>
<evidence type="ECO:0000256" key="5">
    <source>
        <dbReference type="ARBA" id="ARBA00023163"/>
    </source>
</evidence>
<dbReference type="SUPFAM" id="SSF46785">
    <property type="entry name" value="Winged helix' DNA-binding domain"/>
    <property type="match status" value="1"/>
</dbReference>
<dbReference type="CDD" id="cd08411">
    <property type="entry name" value="PBP2_OxyR"/>
    <property type="match status" value="1"/>
</dbReference>
<dbReference type="RefSeq" id="WP_220636661.1">
    <property type="nucleotide sequence ID" value="NZ_CAJQUM010000001.1"/>
</dbReference>
<dbReference type="SUPFAM" id="SSF53850">
    <property type="entry name" value="Periplasmic binding protein-like II"/>
    <property type="match status" value="1"/>
</dbReference>
<dbReference type="InterPro" id="IPR005119">
    <property type="entry name" value="LysR_subst-bd"/>
</dbReference>
<dbReference type="Proteomes" id="UP000742786">
    <property type="component" value="Unassembled WGS sequence"/>
</dbReference>
<proteinExistence type="inferred from homology"/>
<dbReference type="GO" id="GO:0003700">
    <property type="term" value="F:DNA-binding transcription factor activity"/>
    <property type="evidence" value="ECO:0007669"/>
    <property type="project" value="InterPro"/>
</dbReference>
<comment type="caution">
    <text evidence="7">The sequence shown here is derived from an EMBL/GenBank/DDBJ whole genome shotgun (WGS) entry which is preliminary data.</text>
</comment>
<dbReference type="PANTHER" id="PTHR30346">
    <property type="entry name" value="TRANSCRIPTIONAL DUAL REGULATOR HCAR-RELATED"/>
    <property type="match status" value="1"/>
</dbReference>
<dbReference type="PANTHER" id="PTHR30346:SF26">
    <property type="entry name" value="HYDROGEN PEROXIDE-INDUCIBLE GENES ACTIVATOR"/>
    <property type="match status" value="1"/>
</dbReference>
<dbReference type="Pfam" id="PF00126">
    <property type="entry name" value="HTH_1"/>
    <property type="match status" value="1"/>
</dbReference>
<keyword evidence="2" id="KW-0805">Transcription regulation</keyword>
<feature type="domain" description="HTH lysR-type" evidence="6">
    <location>
        <begin position="1"/>
        <end position="58"/>
    </location>
</feature>
<dbReference type="Pfam" id="PF03466">
    <property type="entry name" value="LysR_substrate"/>
    <property type="match status" value="1"/>
</dbReference>
<gene>
    <name evidence="7" type="primary">oxyR</name>
    <name evidence="7" type="ORF">GTOL_12738</name>
</gene>
<dbReference type="Gene3D" id="3.40.190.10">
    <property type="entry name" value="Periplasmic binding protein-like II"/>
    <property type="match status" value="2"/>
</dbReference>
<dbReference type="PROSITE" id="PS50931">
    <property type="entry name" value="HTH_LYSR"/>
    <property type="match status" value="1"/>
</dbReference>
<comment type="similarity">
    <text evidence="1">Belongs to the LysR transcriptional regulatory family.</text>
</comment>
<name>A0A916J6F1_9PROT</name>
<organism evidence="7 8">
    <name type="scientific">Georgfuchsia toluolica</name>
    <dbReference type="NCBI Taxonomy" id="424218"/>
    <lineage>
        <taxon>Bacteria</taxon>
        <taxon>Pseudomonadati</taxon>
        <taxon>Pseudomonadota</taxon>
        <taxon>Betaproteobacteria</taxon>
        <taxon>Nitrosomonadales</taxon>
        <taxon>Sterolibacteriaceae</taxon>
        <taxon>Georgfuchsia</taxon>
    </lineage>
</organism>
<evidence type="ECO:0000256" key="4">
    <source>
        <dbReference type="ARBA" id="ARBA00023159"/>
    </source>
</evidence>
<keyword evidence="4" id="KW-0010">Activator</keyword>
<dbReference type="AlphaFoldDB" id="A0A916J6F1"/>
<dbReference type="FunFam" id="1.10.10.10:FF:000001">
    <property type="entry name" value="LysR family transcriptional regulator"/>
    <property type="match status" value="1"/>
</dbReference>
<dbReference type="InterPro" id="IPR000847">
    <property type="entry name" value="LysR_HTH_N"/>
</dbReference>
<dbReference type="PRINTS" id="PR00039">
    <property type="entry name" value="HTHLYSR"/>
</dbReference>
<keyword evidence="8" id="KW-1185">Reference proteome</keyword>
<dbReference type="EMBL" id="CAJQUM010000001">
    <property type="protein sequence ID" value="CAG4884855.1"/>
    <property type="molecule type" value="Genomic_DNA"/>
</dbReference>
<evidence type="ECO:0000313" key="8">
    <source>
        <dbReference type="Proteomes" id="UP000742786"/>
    </source>
</evidence>
<evidence type="ECO:0000256" key="3">
    <source>
        <dbReference type="ARBA" id="ARBA00023125"/>
    </source>
</evidence>
<dbReference type="GO" id="GO:0003677">
    <property type="term" value="F:DNA binding"/>
    <property type="evidence" value="ECO:0007669"/>
    <property type="project" value="UniProtKB-KW"/>
</dbReference>
<evidence type="ECO:0000256" key="1">
    <source>
        <dbReference type="ARBA" id="ARBA00009437"/>
    </source>
</evidence>
<keyword evidence="5" id="KW-0804">Transcription</keyword>